<dbReference type="AlphaFoldDB" id="A0A0F9L226"/>
<sequence length="410" mass="44645">MGSPTDVTAVVVQVGRLVQSSATSKPIEQLAGISTNNATSKPIEQVTPVDIPIDSTTSKPIEQRAAAEFSPAIRTASIIEQKDVSTKDGSSNPIEQKEFVTSTEPIEQKDVSTNDATSRPIEQQAITENDVDIEQFDFIDLIFPECGSVKNPTNTNIQWRIRDFGSALDSETIVFEVDSIEVQDTSDFSVTSIAGGLQLDYNPPSDFDFNVLVSVFLNIQDTAAPSNTFEFFCTWQTVPDVRGPLFSDIGPACDSTNVDVLEPITFTVFDVGNGVDANTISLSVEGITVCSGITLDAFTTSSGSGYTVTYEHPEDPFRFDSEVTIALKASDLTDPPNSTLFICCFNIEESEAPQFRGFDPLQCETFVDNATGLTFEVYGAADGVDISTLEVRIDNKLRKVFVRPRLLRDD</sequence>
<organism evidence="1">
    <name type="scientific">marine sediment metagenome</name>
    <dbReference type="NCBI Taxonomy" id="412755"/>
    <lineage>
        <taxon>unclassified sequences</taxon>
        <taxon>metagenomes</taxon>
        <taxon>ecological metagenomes</taxon>
    </lineage>
</organism>
<reference evidence="1" key="1">
    <citation type="journal article" date="2015" name="Nature">
        <title>Complex archaea that bridge the gap between prokaryotes and eukaryotes.</title>
        <authorList>
            <person name="Spang A."/>
            <person name="Saw J.H."/>
            <person name="Jorgensen S.L."/>
            <person name="Zaremba-Niedzwiedzka K."/>
            <person name="Martijn J."/>
            <person name="Lind A.E."/>
            <person name="van Eijk R."/>
            <person name="Schleper C."/>
            <person name="Guy L."/>
            <person name="Ettema T.J."/>
        </authorList>
    </citation>
    <scope>NUCLEOTIDE SEQUENCE</scope>
</reference>
<gene>
    <name evidence="1" type="ORF">LCGC14_1565620</name>
</gene>
<evidence type="ECO:0000313" key="1">
    <source>
        <dbReference type="EMBL" id="KKM32867.1"/>
    </source>
</evidence>
<protein>
    <submittedName>
        <fullName evidence="1">Uncharacterized protein</fullName>
    </submittedName>
</protein>
<accession>A0A0F9L226</accession>
<comment type="caution">
    <text evidence="1">The sequence shown here is derived from an EMBL/GenBank/DDBJ whole genome shotgun (WGS) entry which is preliminary data.</text>
</comment>
<name>A0A0F9L226_9ZZZZ</name>
<dbReference type="EMBL" id="LAZR01012145">
    <property type="protein sequence ID" value="KKM32867.1"/>
    <property type="molecule type" value="Genomic_DNA"/>
</dbReference>
<proteinExistence type="predicted"/>